<feature type="region of interest" description="Disordered" evidence="1">
    <location>
        <begin position="1"/>
        <end position="46"/>
    </location>
</feature>
<dbReference type="Proteomes" id="UP001553843">
    <property type="component" value="Unassembled WGS sequence"/>
</dbReference>
<reference evidence="2 3" key="1">
    <citation type="submission" date="2024-06" db="EMBL/GenBank/DDBJ databases">
        <title>The Natural Products Discovery Center: Release of the First 8490 Sequenced Strains for Exploring Actinobacteria Biosynthetic Diversity.</title>
        <authorList>
            <person name="Kalkreuter E."/>
            <person name="Kautsar S.A."/>
            <person name="Yang D."/>
            <person name="Bader C.D."/>
            <person name="Teijaro C.N."/>
            <person name="Fluegel L."/>
            <person name="Davis C.M."/>
            <person name="Simpson J.R."/>
            <person name="Lauterbach L."/>
            <person name="Steele A.D."/>
            <person name="Gui C."/>
            <person name="Meng S."/>
            <person name="Li G."/>
            <person name="Viehrig K."/>
            <person name="Ye F."/>
            <person name="Su P."/>
            <person name="Kiefer A.F."/>
            <person name="Nichols A."/>
            <person name="Cepeda A.J."/>
            <person name="Yan W."/>
            <person name="Fan B."/>
            <person name="Jiang Y."/>
            <person name="Adhikari A."/>
            <person name="Zheng C.-J."/>
            <person name="Schuster L."/>
            <person name="Cowan T.M."/>
            <person name="Smanski M.J."/>
            <person name="Chevrette M.G."/>
            <person name="De Carvalho L.P.S."/>
            <person name="Shen B."/>
        </authorList>
    </citation>
    <scope>NUCLEOTIDE SEQUENCE [LARGE SCALE GENOMIC DNA]</scope>
    <source>
        <strain evidence="2 3">NPDC047833</strain>
    </source>
</reference>
<dbReference type="EMBL" id="JBEYRS010000003">
    <property type="protein sequence ID" value="MEW2362372.1"/>
    <property type="molecule type" value="Genomic_DNA"/>
</dbReference>
<evidence type="ECO:0000313" key="3">
    <source>
        <dbReference type="Proteomes" id="UP001553843"/>
    </source>
</evidence>
<evidence type="ECO:0008006" key="4">
    <source>
        <dbReference type="Google" id="ProtNLM"/>
    </source>
</evidence>
<gene>
    <name evidence="2" type="ORF">AB0887_10470</name>
</gene>
<keyword evidence="3" id="KW-1185">Reference proteome</keyword>
<protein>
    <recommendedName>
        <fullName evidence="4">Peptidase S1 domain-containing protein</fullName>
    </recommendedName>
</protein>
<evidence type="ECO:0000256" key="1">
    <source>
        <dbReference type="SAM" id="MobiDB-lite"/>
    </source>
</evidence>
<evidence type="ECO:0000313" key="2">
    <source>
        <dbReference type="EMBL" id="MEW2362372.1"/>
    </source>
</evidence>
<comment type="caution">
    <text evidence="2">The sequence shown here is derived from an EMBL/GenBank/DDBJ whole genome shotgun (WGS) entry which is preliminary data.</text>
</comment>
<name>A0ABV3LVI5_9ACTN</name>
<sequence>MSEQGWGENEFAVPPDLPPGGAPGDEPEGFSVPPREPSASSRAELERAGGLTDLRIRTARDDVLAALFADAERRLHEDRPPGADQFVGTGNIQGVGWGLSEPVTDTVPGTEVLRVYVAEPQGADAVREIVVDALGITAAGDLPLQVVHCGVIQLQNLTHRQRKAAGGLSLGHESGPQGTFGFLARGRSALDANKIFLVSANHVIAKKNTAAYGSCIVQPAPADGGRCPADRIALLDKVHPLDLTFTTNNYADCARAWCYPDQVVQEQLQVHQVPGVGPQYYGIGHVAQWATPNMWVGKTGCLTQTTYGRVLETYWGGLIHDPYSLSALPFDGQILIQNPAYTFSLWGDSGAVVWSYDADVNPVGMVIGGAPETGVSVASHLTWILDYLDINLI</sequence>
<dbReference type="RefSeq" id="WP_359770816.1">
    <property type="nucleotide sequence ID" value="NZ_JBEYRR010000001.1"/>
</dbReference>
<proteinExistence type="predicted"/>
<accession>A0ABV3LVI5</accession>
<organism evidence="2 3">
    <name type="scientific">Streptomyces huasconensis</name>
    <dbReference type="NCBI Taxonomy" id="1854574"/>
    <lineage>
        <taxon>Bacteria</taxon>
        <taxon>Bacillati</taxon>
        <taxon>Actinomycetota</taxon>
        <taxon>Actinomycetes</taxon>
        <taxon>Kitasatosporales</taxon>
        <taxon>Streptomycetaceae</taxon>
        <taxon>Streptomyces</taxon>
    </lineage>
</organism>